<dbReference type="SUPFAM" id="SSF53335">
    <property type="entry name" value="S-adenosyl-L-methionine-dependent methyltransferases"/>
    <property type="match status" value="1"/>
</dbReference>
<dbReference type="InterPro" id="IPR002052">
    <property type="entry name" value="DNA_methylase_N6_adenine_CS"/>
</dbReference>
<name>A0ABR8YRT9_9CLOT</name>
<evidence type="ECO:0000313" key="2">
    <source>
        <dbReference type="EMBL" id="MBD8046939.1"/>
    </source>
</evidence>
<dbReference type="Gene3D" id="3.40.50.150">
    <property type="entry name" value="Vaccinia Virus protein VP39"/>
    <property type="match status" value="1"/>
</dbReference>
<dbReference type="PANTHER" id="PTHR23290">
    <property type="entry name" value="RRNA N6-ADENOSINE-METHYLTRANSFERASE METTL5"/>
    <property type="match status" value="1"/>
</dbReference>
<evidence type="ECO:0000259" key="1">
    <source>
        <dbReference type="Pfam" id="PF01861"/>
    </source>
</evidence>
<reference evidence="2 3" key="1">
    <citation type="submission" date="2020-08" db="EMBL/GenBank/DDBJ databases">
        <title>A Genomic Blueprint of the Chicken Gut Microbiome.</title>
        <authorList>
            <person name="Gilroy R."/>
            <person name="Ravi A."/>
            <person name="Getino M."/>
            <person name="Pursley I."/>
            <person name="Horton D.L."/>
            <person name="Alikhan N.-F."/>
            <person name="Baker D."/>
            <person name="Gharbi K."/>
            <person name="Hall N."/>
            <person name="Watson M."/>
            <person name="Adriaenssens E.M."/>
            <person name="Foster-Nyarko E."/>
            <person name="Jarju S."/>
            <person name="Secka A."/>
            <person name="Antonio M."/>
            <person name="Oren A."/>
            <person name="Chaudhuri R."/>
            <person name="La Ragione R.M."/>
            <person name="Hildebrand F."/>
            <person name="Pallen M.J."/>
        </authorList>
    </citation>
    <scope>NUCLEOTIDE SEQUENCE [LARGE SCALE GENOMIC DNA]</scope>
    <source>
        <strain evidence="2 3">N37</strain>
    </source>
</reference>
<gene>
    <name evidence="2" type="ORF">H9637_07770</name>
</gene>
<dbReference type="InterPro" id="IPR002723">
    <property type="entry name" value="BpsA_C"/>
</dbReference>
<dbReference type="InterPro" id="IPR029063">
    <property type="entry name" value="SAM-dependent_MTases_sf"/>
</dbReference>
<dbReference type="Proteomes" id="UP000627166">
    <property type="component" value="Unassembled WGS sequence"/>
</dbReference>
<dbReference type="RefSeq" id="WP_191739914.1">
    <property type="nucleotide sequence ID" value="NZ_JACSQB010000053.1"/>
</dbReference>
<evidence type="ECO:0000313" key="3">
    <source>
        <dbReference type="Proteomes" id="UP000627166"/>
    </source>
</evidence>
<feature type="domain" description="N(4)-bis(aminopropyl)spermidine synthase C-terminal" evidence="1">
    <location>
        <begin position="110"/>
        <end position="345"/>
    </location>
</feature>
<sequence length="388" mass="44343">MENYLETVNKNVNIDEGLQAITNILIDIYFKEGISTKELARNNFLPIPVVTAIKKEFIKLDMVIQKRGVRLTSKGRAFVEESLGFYGVNKELYTKLFSDSWSDIKEIDELKETLNEIFINRPQVDVTIDQSKCTVDTAIKRAVLCAKNSALIGKKILCLGDDDLVSIALGFLLKKLFNNSSYSKTRIFVMDIDNRILDYISSISKDEDLPISCKYVDLRMPLPEEFKNQFDCLFTDPPYTLQGMNLFLSRGLEALKNQNGLSIFFSYAHKSPEFELNMQKYFVHMGLMISEILNSFNIYDGAQIIGNTGQMIILKTTKNSNPLIKGCYEEPIYTGELKVTLRLYKCRKCDEITKVGLSERFNTIEELKEEGCSNCNGKIFQLIEKKNL</sequence>
<proteinExistence type="predicted"/>
<dbReference type="InterPro" id="IPR051720">
    <property type="entry name" value="rRNA_MeTrfase/Polyamine_Synth"/>
</dbReference>
<dbReference type="PANTHER" id="PTHR23290:SF0">
    <property type="entry name" value="RRNA N6-ADENOSINE-METHYLTRANSFERASE METTL5"/>
    <property type="match status" value="1"/>
</dbReference>
<dbReference type="EMBL" id="JACSQB010000053">
    <property type="protein sequence ID" value="MBD8046939.1"/>
    <property type="molecule type" value="Genomic_DNA"/>
</dbReference>
<keyword evidence="3" id="KW-1185">Reference proteome</keyword>
<organism evidence="2 3">
    <name type="scientific">Clostridium faecium</name>
    <dbReference type="NCBI Taxonomy" id="2762223"/>
    <lineage>
        <taxon>Bacteria</taxon>
        <taxon>Bacillati</taxon>
        <taxon>Bacillota</taxon>
        <taxon>Clostridia</taxon>
        <taxon>Eubacteriales</taxon>
        <taxon>Clostridiaceae</taxon>
        <taxon>Clostridium</taxon>
    </lineage>
</organism>
<dbReference type="Pfam" id="PF01861">
    <property type="entry name" value="BpsA_C"/>
    <property type="match status" value="1"/>
</dbReference>
<dbReference type="PROSITE" id="PS00092">
    <property type="entry name" value="N6_MTASE"/>
    <property type="match status" value="1"/>
</dbReference>
<protein>
    <submittedName>
        <fullName evidence="2">Bis-aminopropyl spermidine synthase family protein</fullName>
    </submittedName>
</protein>
<accession>A0ABR8YRT9</accession>
<comment type="caution">
    <text evidence="2">The sequence shown here is derived from an EMBL/GenBank/DDBJ whole genome shotgun (WGS) entry which is preliminary data.</text>
</comment>